<keyword evidence="4" id="KW-1185">Reference proteome</keyword>
<dbReference type="GO" id="GO:0000132">
    <property type="term" value="P:establishment of mitotic spindle orientation"/>
    <property type="evidence" value="ECO:0007669"/>
    <property type="project" value="TreeGrafter"/>
</dbReference>
<dbReference type="GO" id="GO:0097431">
    <property type="term" value="C:mitotic spindle pole"/>
    <property type="evidence" value="ECO:0007669"/>
    <property type="project" value="TreeGrafter"/>
</dbReference>
<dbReference type="GO" id="GO:0007059">
    <property type="term" value="P:chromosome segregation"/>
    <property type="evidence" value="ECO:0007669"/>
    <property type="project" value="TreeGrafter"/>
</dbReference>
<dbReference type="GO" id="GO:0046600">
    <property type="term" value="P:negative regulation of centriole replication"/>
    <property type="evidence" value="ECO:0007669"/>
    <property type="project" value="TreeGrafter"/>
</dbReference>
<protein>
    <submittedName>
        <fullName evidence="3">Myomegalin-like</fullName>
    </submittedName>
</protein>
<dbReference type="GO" id="GO:0035371">
    <property type="term" value="C:microtubule plus-end"/>
    <property type="evidence" value="ECO:0007669"/>
    <property type="project" value="TreeGrafter"/>
</dbReference>
<accession>A0A9W7T565</accession>
<dbReference type="GO" id="GO:0043015">
    <property type="term" value="F:gamma-tubulin binding"/>
    <property type="evidence" value="ECO:0007669"/>
    <property type="project" value="TreeGrafter"/>
</dbReference>
<feature type="coiled-coil region" evidence="1">
    <location>
        <begin position="135"/>
        <end position="176"/>
    </location>
</feature>
<keyword evidence="1" id="KW-0175">Coiled coil</keyword>
<dbReference type="PANTHER" id="PTHR46930">
    <property type="entry name" value="CDK5 REGULATORY SUBUNIT-ASSOCIATED PROTEIN 2"/>
    <property type="match status" value="1"/>
</dbReference>
<evidence type="ECO:0000313" key="4">
    <source>
        <dbReference type="Proteomes" id="UP001059041"/>
    </source>
</evidence>
<comment type="caution">
    <text evidence="3">The sequence shown here is derived from an EMBL/GenBank/DDBJ whole genome shotgun (WGS) entry which is preliminary data.</text>
</comment>
<dbReference type="EMBL" id="JAFHDT010000100">
    <property type="protein sequence ID" value="KAI7790496.1"/>
    <property type="molecule type" value="Genomic_DNA"/>
</dbReference>
<dbReference type="InterPro" id="IPR042791">
    <property type="entry name" value="CDK5RAP2"/>
</dbReference>
<evidence type="ECO:0000313" key="3">
    <source>
        <dbReference type="EMBL" id="KAI7790496.1"/>
    </source>
</evidence>
<dbReference type="GO" id="GO:0007099">
    <property type="term" value="P:centriole replication"/>
    <property type="evidence" value="ECO:0007669"/>
    <property type="project" value="TreeGrafter"/>
</dbReference>
<reference evidence="3" key="1">
    <citation type="submission" date="2021-02" db="EMBL/GenBank/DDBJ databases">
        <title>Comparative genomics reveals that relaxation of natural selection precedes convergent phenotypic evolution of cavefish.</title>
        <authorList>
            <person name="Peng Z."/>
        </authorList>
    </citation>
    <scope>NUCLEOTIDE SEQUENCE</scope>
    <source>
        <tissue evidence="3">Muscle</tissue>
    </source>
</reference>
<sequence>MFDRGRLYTLSKHWHTLKNRYNNIELKVEVESLKQELLEKQQLLDKALRTAETLTNHNEAELQRRCEERQQEIDHMQQVLETKIHILQEHPTVTMESDFKETSGDKRSQSDEDEDRDRARIEELTAAVCCKERVIQELTEERKDLRERVRQMEDQLQQLSNSLLQKERDAQFYQEELGLDRLRVQQEMQTSAAAEDESLTSVTAV</sequence>
<dbReference type="Proteomes" id="UP001059041">
    <property type="component" value="Unassembled WGS sequence"/>
</dbReference>
<feature type="coiled-coil region" evidence="1">
    <location>
        <begin position="23"/>
        <end position="79"/>
    </location>
</feature>
<dbReference type="GO" id="GO:0090266">
    <property type="term" value="P:regulation of mitotic cell cycle spindle assembly checkpoint"/>
    <property type="evidence" value="ECO:0007669"/>
    <property type="project" value="TreeGrafter"/>
</dbReference>
<evidence type="ECO:0000256" key="2">
    <source>
        <dbReference type="SAM" id="MobiDB-lite"/>
    </source>
</evidence>
<organism evidence="3 4">
    <name type="scientific">Triplophysa rosa</name>
    <name type="common">Cave loach</name>
    <dbReference type="NCBI Taxonomy" id="992332"/>
    <lineage>
        <taxon>Eukaryota</taxon>
        <taxon>Metazoa</taxon>
        <taxon>Chordata</taxon>
        <taxon>Craniata</taxon>
        <taxon>Vertebrata</taxon>
        <taxon>Euteleostomi</taxon>
        <taxon>Actinopterygii</taxon>
        <taxon>Neopterygii</taxon>
        <taxon>Teleostei</taxon>
        <taxon>Ostariophysi</taxon>
        <taxon>Cypriniformes</taxon>
        <taxon>Nemacheilidae</taxon>
        <taxon>Triplophysa</taxon>
    </lineage>
</organism>
<dbReference type="GO" id="GO:0000242">
    <property type="term" value="C:pericentriolar material"/>
    <property type="evidence" value="ECO:0007669"/>
    <property type="project" value="TreeGrafter"/>
</dbReference>
<dbReference type="PANTHER" id="PTHR46930:SF1">
    <property type="entry name" value="CDK5 REGULATORY SUBUNIT-ASSOCIATED PROTEIN 2"/>
    <property type="match status" value="1"/>
</dbReference>
<feature type="compositionally biased region" description="Basic and acidic residues" evidence="2">
    <location>
        <begin position="97"/>
        <end position="118"/>
    </location>
</feature>
<name>A0A9W7T565_TRIRA</name>
<dbReference type="GO" id="GO:0008017">
    <property type="term" value="F:microtubule binding"/>
    <property type="evidence" value="ECO:0007669"/>
    <property type="project" value="TreeGrafter"/>
</dbReference>
<gene>
    <name evidence="3" type="ORF">IRJ41_003686</name>
</gene>
<dbReference type="AlphaFoldDB" id="A0A9W7T565"/>
<dbReference type="GO" id="GO:0001578">
    <property type="term" value="P:microtubule bundle formation"/>
    <property type="evidence" value="ECO:0007669"/>
    <property type="project" value="TreeGrafter"/>
</dbReference>
<feature type="region of interest" description="Disordered" evidence="2">
    <location>
        <begin position="92"/>
        <end position="118"/>
    </location>
</feature>
<proteinExistence type="predicted"/>
<evidence type="ECO:0000256" key="1">
    <source>
        <dbReference type="SAM" id="Coils"/>
    </source>
</evidence>